<evidence type="ECO:0000259" key="1">
    <source>
        <dbReference type="Pfam" id="PF03354"/>
    </source>
</evidence>
<dbReference type="InterPro" id="IPR027417">
    <property type="entry name" value="P-loop_NTPase"/>
</dbReference>
<dbReference type="PANTHER" id="PTHR41287">
    <property type="match status" value="1"/>
</dbReference>
<dbReference type="Proteomes" id="UP000464480">
    <property type="component" value="Chromosome"/>
</dbReference>
<name>A0A6I6XWE7_PSEPU</name>
<proteinExistence type="predicted"/>
<protein>
    <submittedName>
        <fullName evidence="3">Terminase large subunit</fullName>
    </submittedName>
</protein>
<evidence type="ECO:0000259" key="2">
    <source>
        <dbReference type="Pfam" id="PF20441"/>
    </source>
</evidence>
<evidence type="ECO:0000313" key="4">
    <source>
        <dbReference type="Proteomes" id="UP000464480"/>
    </source>
</evidence>
<dbReference type="InterPro" id="IPR005021">
    <property type="entry name" value="Terminase_largesu-like"/>
</dbReference>
<dbReference type="EMBL" id="CP026115">
    <property type="protein sequence ID" value="QHG64337.1"/>
    <property type="molecule type" value="Genomic_DNA"/>
</dbReference>
<dbReference type="AlphaFoldDB" id="A0A6I6XWE7"/>
<organism evidence="3 4">
    <name type="scientific">Pseudomonas putida</name>
    <name type="common">Arthrobacter siderocapsulatus</name>
    <dbReference type="NCBI Taxonomy" id="303"/>
    <lineage>
        <taxon>Bacteria</taxon>
        <taxon>Pseudomonadati</taxon>
        <taxon>Pseudomonadota</taxon>
        <taxon>Gammaproteobacteria</taxon>
        <taxon>Pseudomonadales</taxon>
        <taxon>Pseudomonadaceae</taxon>
        <taxon>Pseudomonas</taxon>
    </lineage>
</organism>
<dbReference type="RefSeq" id="WP_159409727.1">
    <property type="nucleotide sequence ID" value="NZ_CP026115.2"/>
</dbReference>
<accession>A0A6I6XWE7</accession>
<dbReference type="PANTHER" id="PTHR41287:SF1">
    <property type="entry name" value="PROTEIN YMFN"/>
    <property type="match status" value="1"/>
</dbReference>
<reference evidence="3 4" key="1">
    <citation type="submission" date="2020-02" db="EMBL/GenBank/DDBJ databases">
        <title>Pseudomonas Putida W5 Complete Genome Assembly.</title>
        <authorList>
            <person name="Yuan Z.-C."/>
            <person name="Shaw G.A."/>
            <person name="Cusano A.D."/>
            <person name="Caddey B.J."/>
            <person name="Weselowski B.J."/>
        </authorList>
    </citation>
    <scope>NUCLEOTIDE SEQUENCE [LARGE SCALE GENOMIC DNA]</scope>
    <source>
        <strain evidence="3 4">W5</strain>
    </source>
</reference>
<evidence type="ECO:0000313" key="3">
    <source>
        <dbReference type="EMBL" id="QHG64337.1"/>
    </source>
</evidence>
<feature type="domain" description="Terminase large subunit-like ATPase" evidence="1">
    <location>
        <begin position="57"/>
        <end position="200"/>
    </location>
</feature>
<dbReference type="Pfam" id="PF03354">
    <property type="entry name" value="TerL_ATPase"/>
    <property type="match status" value="1"/>
</dbReference>
<dbReference type="Gene3D" id="3.40.50.300">
    <property type="entry name" value="P-loop containing nucleotide triphosphate hydrolases"/>
    <property type="match status" value="1"/>
</dbReference>
<feature type="domain" description="Terminase large subunit-like endonuclease" evidence="2">
    <location>
        <begin position="254"/>
        <end position="534"/>
    </location>
</feature>
<sequence>MLWTTACPDWWRRLAASESIIPEPLFPQEAEESLEVFKGLRIVDAPGSPTIESACAPWVLAFAGAVFGSYNSETGERLIREFMLCIPKKNSKSTIAAAIMLTALVRNWRMSAEFIILAPTKEIADNAFVPAKDMVNNDEELKDLLHVQPHLRLITHRETGATLKVVAADSDVVGGKKAVGVLIDEAWLFGKNPKAADMIREATGGLLSRPEGFVIWLTTQSNEPPAGVFRSKLNYARGVRDGRINDNRFLPVIYEFSKEMIDSGDARKPENFHLVNPNMGFSVDRPTLERLFMQAEIDGEAELRGFLAKHLNIEIGLALMSDAWVGAEFWEPQAVNWLNLEQILERCEVIDVGGDGGGLDDLLGLAVIGRETGTRRWFHWAHAWAHPSVLERRKSEAPRLKDLEAIGDLTIVKRIGDDVEEFAAIVKRINETGLLDKVGLDPAGIGSVLDALADAGVEEDKIVGISQGWKLTGAIKTTERKLAEGTLLHCGQPLMAWSCGNAKGVPSANAFLITKQASGTAKIDPLMATFNAVSLISLNPEGRGGMDNFMAGIRDPLIA</sequence>
<gene>
    <name evidence="3" type="ORF">C2H86_07880</name>
</gene>
<dbReference type="Pfam" id="PF20441">
    <property type="entry name" value="TerL_nuclease"/>
    <property type="match status" value="1"/>
</dbReference>
<dbReference type="InterPro" id="IPR046461">
    <property type="entry name" value="TerL_ATPase"/>
</dbReference>
<dbReference type="GO" id="GO:0004519">
    <property type="term" value="F:endonuclease activity"/>
    <property type="evidence" value="ECO:0007669"/>
    <property type="project" value="InterPro"/>
</dbReference>
<dbReference type="InterPro" id="IPR046462">
    <property type="entry name" value="TerL_nuclease"/>
</dbReference>